<evidence type="ECO:0000313" key="3">
    <source>
        <dbReference type="Proteomes" id="UP001623661"/>
    </source>
</evidence>
<dbReference type="RefSeq" id="WP_406765933.1">
    <property type="nucleotide sequence ID" value="NZ_JBJHZY010000003.1"/>
</dbReference>
<dbReference type="PANTHER" id="PTHR46517">
    <property type="entry name" value="FRUCTOSE-2,6-BISPHOSPHATASE TIGAR"/>
    <property type="match status" value="1"/>
</dbReference>
<dbReference type="GO" id="GO:0016787">
    <property type="term" value="F:hydrolase activity"/>
    <property type="evidence" value="ECO:0007669"/>
    <property type="project" value="UniProtKB-KW"/>
</dbReference>
<keyword evidence="3" id="KW-1185">Reference proteome</keyword>
<dbReference type="Pfam" id="PF00300">
    <property type="entry name" value="His_Phos_1"/>
    <property type="match status" value="1"/>
</dbReference>
<dbReference type="PIRSF" id="PIRSF000709">
    <property type="entry name" value="6PFK_2-Ptase"/>
    <property type="match status" value="1"/>
</dbReference>
<dbReference type="Proteomes" id="UP001623661">
    <property type="component" value="Unassembled WGS sequence"/>
</dbReference>
<organism evidence="2 3">
    <name type="scientific">Candidatus Clostridium radicumherbarum</name>
    <dbReference type="NCBI Taxonomy" id="3381662"/>
    <lineage>
        <taxon>Bacteria</taxon>
        <taxon>Bacillati</taxon>
        <taxon>Bacillota</taxon>
        <taxon>Clostridia</taxon>
        <taxon>Eubacteriales</taxon>
        <taxon>Clostridiaceae</taxon>
        <taxon>Clostridium</taxon>
    </lineage>
</organism>
<dbReference type="InterPro" id="IPR013078">
    <property type="entry name" value="His_Pase_superF_clade-1"/>
</dbReference>
<reference evidence="2 3" key="1">
    <citation type="submission" date="2024-11" db="EMBL/GenBank/DDBJ databases">
        <authorList>
            <person name="Heng Y.C."/>
            <person name="Lim A.C.H."/>
            <person name="Lee J.K.Y."/>
            <person name="Kittelmann S."/>
        </authorList>
    </citation>
    <scope>NUCLEOTIDE SEQUENCE [LARGE SCALE GENOMIC DNA]</scope>
    <source>
        <strain evidence="2 3">WILCCON 0202</strain>
    </source>
</reference>
<dbReference type="InterPro" id="IPR029033">
    <property type="entry name" value="His_PPase_superfam"/>
</dbReference>
<dbReference type="SUPFAM" id="SSF53254">
    <property type="entry name" value="Phosphoglycerate mutase-like"/>
    <property type="match status" value="1"/>
</dbReference>
<evidence type="ECO:0000256" key="1">
    <source>
        <dbReference type="ARBA" id="ARBA00022801"/>
    </source>
</evidence>
<dbReference type="InterPro" id="IPR051695">
    <property type="entry name" value="Phosphoglycerate_Mutase"/>
</dbReference>
<comment type="caution">
    <text evidence="2">The sequence shown here is derived from an EMBL/GenBank/DDBJ whole genome shotgun (WGS) entry which is preliminary data.</text>
</comment>
<dbReference type="CDD" id="cd07067">
    <property type="entry name" value="HP_PGM_like"/>
    <property type="match status" value="1"/>
</dbReference>
<dbReference type="Gene3D" id="3.40.50.1240">
    <property type="entry name" value="Phosphoglycerate mutase-like"/>
    <property type="match status" value="1"/>
</dbReference>
<accession>A0ABW8TXP0</accession>
<name>A0ABW8TXP0_9CLOT</name>
<protein>
    <submittedName>
        <fullName evidence="2">Histidine phosphatase family protein</fullName>
        <ecNumber evidence="2">3.1.3.-</ecNumber>
    </submittedName>
</protein>
<evidence type="ECO:0000313" key="2">
    <source>
        <dbReference type="EMBL" id="MFL0269306.1"/>
    </source>
</evidence>
<keyword evidence="1 2" id="KW-0378">Hydrolase</keyword>
<dbReference type="EC" id="3.1.3.-" evidence="2"/>
<dbReference type="EMBL" id="JBJHZY010000003">
    <property type="protein sequence ID" value="MFL0269306.1"/>
    <property type="molecule type" value="Genomic_DNA"/>
</dbReference>
<dbReference type="SMART" id="SM00855">
    <property type="entry name" value="PGAM"/>
    <property type="match status" value="1"/>
</dbReference>
<sequence length="207" mass="24295">MNIYIIRHGETRKDRVFNLDGYPDAELTEIGLRQAHLTGKHLSKVRFNAIYSSDLKRAVQTAEIISSYQQELQLEIDKQIREIHMGIFHTTSEEQIRKDHPEFYNEFLKKETDFKYPEGESGEEVQKRTLNFLESIKFKKLDNVCIVCHGGVIRSVISHFLGLPQYKRFNLYPFNCGISLIRYDDENNNFKVISINEISHLDIYATF</sequence>
<gene>
    <name evidence="2" type="ORF">ACJDUH_14550</name>
</gene>
<dbReference type="PANTHER" id="PTHR46517:SF1">
    <property type="entry name" value="FRUCTOSE-2,6-BISPHOSPHATASE TIGAR"/>
    <property type="match status" value="1"/>
</dbReference>
<proteinExistence type="predicted"/>